<sequence length="56" mass="6764">MYFSSFYKGKKKLSKKQFLQKTETVFFALFSALQCNKMCKIKVKQKLNKKRTEKVY</sequence>
<organism evidence="1 2">
    <name type="scientific">Anaerostipes caccae (strain DSM 14662 / CCUG 47493 / JCM 13470 / NCIMB 13811 / L1-92)</name>
    <dbReference type="NCBI Taxonomy" id="411490"/>
    <lineage>
        <taxon>Bacteria</taxon>
        <taxon>Bacillati</taxon>
        <taxon>Bacillota</taxon>
        <taxon>Clostridia</taxon>
        <taxon>Lachnospirales</taxon>
        <taxon>Lachnospiraceae</taxon>
        <taxon>Anaerostipes</taxon>
    </lineage>
</organism>
<gene>
    <name evidence="1" type="ORF">ANACAC_00335</name>
</gene>
<dbReference type="Proteomes" id="UP000004935">
    <property type="component" value="Unassembled WGS sequence"/>
</dbReference>
<dbReference type="STRING" id="411490.ANACAC_00335"/>
<keyword evidence="2" id="KW-1185">Reference proteome</keyword>
<evidence type="ECO:0000313" key="2">
    <source>
        <dbReference type="Proteomes" id="UP000004935"/>
    </source>
</evidence>
<evidence type="ECO:0000313" key="1">
    <source>
        <dbReference type="EMBL" id="EDR99084.1"/>
    </source>
</evidence>
<reference evidence="1" key="2">
    <citation type="submission" date="2013-11" db="EMBL/GenBank/DDBJ databases">
        <title>Draft genome sequence of Anaerostipes caccae (DSM 14662).</title>
        <authorList>
            <person name="Sudarsanam P."/>
            <person name="Ley R."/>
            <person name="Guruge J."/>
            <person name="Turnbaugh P.J."/>
            <person name="Mahowald M."/>
            <person name="Liep D."/>
            <person name="Gordon J."/>
        </authorList>
    </citation>
    <scope>NUCLEOTIDE SEQUENCE</scope>
    <source>
        <strain evidence="1">DSM 14662</strain>
    </source>
</reference>
<dbReference type="EMBL" id="ABAX03000002">
    <property type="protein sequence ID" value="EDR99084.1"/>
    <property type="molecule type" value="Genomic_DNA"/>
</dbReference>
<dbReference type="HOGENOM" id="CLU_3003893_0_0_9"/>
<name>B0M9W2_ANACD</name>
<comment type="caution">
    <text evidence="1">The sequence shown here is derived from an EMBL/GenBank/DDBJ whole genome shotgun (WGS) entry which is preliminary data.</text>
</comment>
<accession>B0M9W2</accession>
<proteinExistence type="predicted"/>
<dbReference type="AlphaFoldDB" id="B0M9W2"/>
<protein>
    <submittedName>
        <fullName evidence="1">Uncharacterized protein</fullName>
    </submittedName>
</protein>
<reference evidence="1" key="1">
    <citation type="submission" date="2007-11" db="EMBL/GenBank/DDBJ databases">
        <authorList>
            <person name="Fulton L."/>
            <person name="Clifton S."/>
            <person name="Fulton B."/>
            <person name="Xu J."/>
            <person name="Minx P."/>
            <person name="Pepin K.H."/>
            <person name="Johnson M."/>
            <person name="Thiruvilangam P."/>
            <person name="Bhonagiri V."/>
            <person name="Nash W.E."/>
            <person name="Mardis E.R."/>
            <person name="Wilson R.K."/>
        </authorList>
    </citation>
    <scope>NUCLEOTIDE SEQUENCE [LARGE SCALE GENOMIC DNA]</scope>
    <source>
        <strain evidence="1">DSM 14662</strain>
    </source>
</reference>